<dbReference type="EMBL" id="JAPMOU010000007">
    <property type="protein sequence ID" value="MDE1461880.1"/>
    <property type="molecule type" value="Genomic_DNA"/>
</dbReference>
<name>A0ABT5U6Q7_9GAMM</name>
<organism evidence="1 2">
    <name type="scientific">Spartinivicinus poritis</name>
    <dbReference type="NCBI Taxonomy" id="2994640"/>
    <lineage>
        <taxon>Bacteria</taxon>
        <taxon>Pseudomonadati</taxon>
        <taxon>Pseudomonadota</taxon>
        <taxon>Gammaproteobacteria</taxon>
        <taxon>Oceanospirillales</taxon>
        <taxon>Zooshikellaceae</taxon>
        <taxon>Spartinivicinus</taxon>
    </lineage>
</organism>
<reference evidence="1 2" key="1">
    <citation type="submission" date="2022-11" db="EMBL/GenBank/DDBJ databases">
        <title>Spartinivicinus poritis sp. nov., isolated from scleractinian coral Porites lutea.</title>
        <authorList>
            <person name="Zhang G."/>
            <person name="Cai L."/>
            <person name="Wei Q."/>
        </authorList>
    </citation>
    <scope>NUCLEOTIDE SEQUENCE [LARGE SCALE GENOMIC DNA]</scope>
    <source>
        <strain evidence="1 2">A2-2</strain>
    </source>
</reference>
<keyword evidence="2" id="KW-1185">Reference proteome</keyword>
<protein>
    <submittedName>
        <fullName evidence="1">Uncharacterized protein</fullName>
    </submittedName>
</protein>
<sequence>MIANLPEANNVLEVPYTQSEGYANAELPCSELVLPTFSFFSCGEISGQKKAIKNKEILVITSFDKSKTILLKAGRLFIGG</sequence>
<dbReference type="Proteomes" id="UP001528823">
    <property type="component" value="Unassembled WGS sequence"/>
</dbReference>
<dbReference type="RefSeq" id="WP_274688239.1">
    <property type="nucleotide sequence ID" value="NZ_JAPMOU010000007.1"/>
</dbReference>
<comment type="caution">
    <text evidence="1">The sequence shown here is derived from an EMBL/GenBank/DDBJ whole genome shotgun (WGS) entry which is preliminary data.</text>
</comment>
<gene>
    <name evidence="1" type="ORF">ORQ98_07845</name>
</gene>
<proteinExistence type="predicted"/>
<evidence type="ECO:0000313" key="1">
    <source>
        <dbReference type="EMBL" id="MDE1461880.1"/>
    </source>
</evidence>
<accession>A0ABT5U6Q7</accession>
<evidence type="ECO:0000313" key="2">
    <source>
        <dbReference type="Proteomes" id="UP001528823"/>
    </source>
</evidence>